<evidence type="ECO:0000313" key="2">
    <source>
        <dbReference type="Proteomes" id="UP000466966"/>
    </source>
</evidence>
<keyword evidence="1" id="KW-0255">Endonuclease</keyword>
<dbReference type="Gene3D" id="1.10.30.50">
    <property type="match status" value="1"/>
</dbReference>
<protein>
    <submittedName>
        <fullName evidence="1">Endonuclease</fullName>
    </submittedName>
</protein>
<keyword evidence="1" id="KW-0540">Nuclease</keyword>
<dbReference type="Proteomes" id="UP000466966">
    <property type="component" value="Unassembled WGS sequence"/>
</dbReference>
<keyword evidence="2" id="KW-1185">Reference proteome</keyword>
<dbReference type="InterPro" id="IPR003615">
    <property type="entry name" value="HNH_nuc"/>
</dbReference>
<gene>
    <name evidence="1" type="ORF">GRI99_01420</name>
</gene>
<comment type="caution">
    <text evidence="1">The sequence shown here is derived from an EMBL/GenBank/DDBJ whole genome shotgun (WGS) entry which is preliminary data.</text>
</comment>
<sequence length="304" mass="33355">MTEELALDTKRSAFPFKAYKADEVKRRLEELFHGKCAYCETFYASQAPVDVEHYRPKGAVEGAPDHPGYWWLGMEWSNLLPSCLDCNRRRKQRAPDGIGDLNVLYKATQSGKKDSFPVAGVRADSENAELAAEHALLLDPTRDDPSAHLTYWLGNDAAGGLILPKRVDDSPSNPIELAAVGTPAAIAAEAEHSNLSVRGAVSIQVYGLNRMRLVQDRARLIQRMRFLEILAINLGDIANTLEQAGLVDEPVVSDAIRSLKLLQGNILSEMRGLAAPDMPYSTLAAAYLADFKARLSPPVAPEYP</sequence>
<proteinExistence type="predicted"/>
<dbReference type="AlphaFoldDB" id="A0A844YTA8"/>
<dbReference type="CDD" id="cd00085">
    <property type="entry name" value="HNHc"/>
    <property type="match status" value="1"/>
</dbReference>
<keyword evidence="1" id="KW-0378">Hydrolase</keyword>
<evidence type="ECO:0000313" key="1">
    <source>
        <dbReference type="EMBL" id="MXO70290.1"/>
    </source>
</evidence>
<reference evidence="1 2" key="1">
    <citation type="submission" date="2019-12" db="EMBL/GenBank/DDBJ databases">
        <title>Genomic-based taxomic classification of the family Erythrobacteraceae.</title>
        <authorList>
            <person name="Xu L."/>
        </authorList>
    </citation>
    <scope>NUCLEOTIDE SEQUENCE [LARGE SCALE GENOMIC DNA]</scope>
    <source>
        <strain evidence="1 2">M0322</strain>
    </source>
</reference>
<name>A0A844YTA8_9SPHN</name>
<organism evidence="1 2">
    <name type="scientific">Alteraurantiacibacter buctensis</name>
    <dbReference type="NCBI Taxonomy" id="1503981"/>
    <lineage>
        <taxon>Bacteria</taxon>
        <taxon>Pseudomonadati</taxon>
        <taxon>Pseudomonadota</taxon>
        <taxon>Alphaproteobacteria</taxon>
        <taxon>Sphingomonadales</taxon>
        <taxon>Erythrobacteraceae</taxon>
        <taxon>Alteraurantiacibacter</taxon>
    </lineage>
</organism>
<accession>A0A844YTA8</accession>
<dbReference type="EMBL" id="WTYV01000001">
    <property type="protein sequence ID" value="MXO70290.1"/>
    <property type="molecule type" value="Genomic_DNA"/>
</dbReference>
<dbReference type="GO" id="GO:0004519">
    <property type="term" value="F:endonuclease activity"/>
    <property type="evidence" value="ECO:0007669"/>
    <property type="project" value="UniProtKB-KW"/>
</dbReference>